<evidence type="ECO:0000256" key="1">
    <source>
        <dbReference type="SAM" id="MobiDB-lite"/>
    </source>
</evidence>
<sequence length="282" mass="30056">MPPNMKTGIKSASKPVFKTENPYTQTTLPQISPSDQTIILDLLCNLLEPLGRHRKTHHSPSTGKSKPKKRKRRNSTTSGDAAPDQKQTPLPPPPPPPPLAEYLTIGLNSTTRHLEALAALSAPTVAPESSKKSTGDGETSEALPKAESAENSPNTETHTPPPNQNLRPLSLLILPTPNPPSSLPHAHLPTLVYLSSLLPQGASPSPSRPQTRLILLPSSSESRIASVLHLPRVGALGIMEGAPGADALVSFVRERVGEVRVEWLEEAKKGVWKGVNVAGVGM</sequence>
<dbReference type="GO" id="GO:0004526">
    <property type="term" value="F:ribonuclease P activity"/>
    <property type="evidence" value="ECO:0007669"/>
    <property type="project" value="TreeGrafter"/>
</dbReference>
<dbReference type="OrthoDB" id="20109at2759"/>
<gene>
    <name evidence="2" type="ORF">GQ43DRAFT_441104</name>
</gene>
<name>A0A9P4JPT7_9PLEO</name>
<organism evidence="2 3">
    <name type="scientific">Delitschia confertaspora ATCC 74209</name>
    <dbReference type="NCBI Taxonomy" id="1513339"/>
    <lineage>
        <taxon>Eukaryota</taxon>
        <taxon>Fungi</taxon>
        <taxon>Dikarya</taxon>
        <taxon>Ascomycota</taxon>
        <taxon>Pezizomycotina</taxon>
        <taxon>Dothideomycetes</taxon>
        <taxon>Pleosporomycetidae</taxon>
        <taxon>Pleosporales</taxon>
        <taxon>Delitschiaceae</taxon>
        <taxon>Delitschia</taxon>
    </lineage>
</organism>
<keyword evidence="3" id="KW-1185">Reference proteome</keyword>
<dbReference type="PANTHER" id="PTHR28272:SF1">
    <property type="entry name" value="RIBONUCLEASES P_MRP PROTEIN SUBUNIT POP3"/>
    <property type="match status" value="1"/>
</dbReference>
<evidence type="ECO:0000313" key="2">
    <source>
        <dbReference type="EMBL" id="KAF2200892.1"/>
    </source>
</evidence>
<evidence type="ECO:0000313" key="3">
    <source>
        <dbReference type="Proteomes" id="UP000799536"/>
    </source>
</evidence>
<dbReference type="GO" id="GO:0008033">
    <property type="term" value="P:tRNA processing"/>
    <property type="evidence" value="ECO:0007669"/>
    <property type="project" value="InterPro"/>
</dbReference>
<feature type="compositionally biased region" description="Pro residues" evidence="1">
    <location>
        <begin position="89"/>
        <end position="99"/>
    </location>
</feature>
<dbReference type="GO" id="GO:0000171">
    <property type="term" value="F:ribonuclease MRP activity"/>
    <property type="evidence" value="ECO:0007669"/>
    <property type="project" value="TreeGrafter"/>
</dbReference>
<dbReference type="GO" id="GO:0005655">
    <property type="term" value="C:nucleolar ribonuclease P complex"/>
    <property type="evidence" value="ECO:0007669"/>
    <property type="project" value="TreeGrafter"/>
</dbReference>
<proteinExistence type="predicted"/>
<reference evidence="2" key="1">
    <citation type="journal article" date="2020" name="Stud. Mycol.">
        <title>101 Dothideomycetes genomes: a test case for predicting lifestyles and emergence of pathogens.</title>
        <authorList>
            <person name="Haridas S."/>
            <person name="Albert R."/>
            <person name="Binder M."/>
            <person name="Bloem J."/>
            <person name="Labutti K."/>
            <person name="Salamov A."/>
            <person name="Andreopoulos B."/>
            <person name="Baker S."/>
            <person name="Barry K."/>
            <person name="Bills G."/>
            <person name="Bluhm B."/>
            <person name="Cannon C."/>
            <person name="Castanera R."/>
            <person name="Culley D."/>
            <person name="Daum C."/>
            <person name="Ezra D."/>
            <person name="Gonzalez J."/>
            <person name="Henrissat B."/>
            <person name="Kuo A."/>
            <person name="Liang C."/>
            <person name="Lipzen A."/>
            <person name="Lutzoni F."/>
            <person name="Magnuson J."/>
            <person name="Mondo S."/>
            <person name="Nolan M."/>
            <person name="Ohm R."/>
            <person name="Pangilinan J."/>
            <person name="Park H.-J."/>
            <person name="Ramirez L."/>
            <person name="Alfaro M."/>
            <person name="Sun H."/>
            <person name="Tritt A."/>
            <person name="Yoshinaga Y."/>
            <person name="Zwiers L.-H."/>
            <person name="Turgeon B."/>
            <person name="Goodwin S."/>
            <person name="Spatafora J."/>
            <person name="Crous P."/>
            <person name="Grigoriev I."/>
        </authorList>
    </citation>
    <scope>NUCLEOTIDE SEQUENCE</scope>
    <source>
        <strain evidence="2">ATCC 74209</strain>
    </source>
</reference>
<feature type="compositionally biased region" description="Polar residues" evidence="1">
    <location>
        <begin position="21"/>
        <end position="30"/>
    </location>
</feature>
<dbReference type="PANTHER" id="PTHR28272">
    <property type="entry name" value="RIBONUCLEASES P/MRP PROTEIN SUBUNIT POP3"/>
    <property type="match status" value="1"/>
</dbReference>
<feature type="region of interest" description="Disordered" evidence="1">
    <location>
        <begin position="1"/>
        <end position="30"/>
    </location>
</feature>
<protein>
    <submittedName>
        <fullName evidence="2">Uncharacterized protein</fullName>
    </submittedName>
</protein>
<feature type="compositionally biased region" description="Basic residues" evidence="1">
    <location>
        <begin position="65"/>
        <end position="74"/>
    </location>
</feature>
<dbReference type="AlphaFoldDB" id="A0A9P4JPT7"/>
<feature type="region of interest" description="Disordered" evidence="1">
    <location>
        <begin position="120"/>
        <end position="178"/>
    </location>
</feature>
<dbReference type="GO" id="GO:0034965">
    <property type="term" value="P:intronic box C/D snoRNA processing"/>
    <property type="evidence" value="ECO:0007669"/>
    <property type="project" value="TreeGrafter"/>
</dbReference>
<comment type="caution">
    <text evidence="2">The sequence shown here is derived from an EMBL/GenBank/DDBJ whole genome shotgun (WGS) entry which is preliminary data.</text>
</comment>
<dbReference type="EMBL" id="ML994000">
    <property type="protein sequence ID" value="KAF2200892.1"/>
    <property type="molecule type" value="Genomic_DNA"/>
</dbReference>
<accession>A0A9P4JPT7</accession>
<dbReference type="GO" id="GO:0006364">
    <property type="term" value="P:rRNA processing"/>
    <property type="evidence" value="ECO:0007669"/>
    <property type="project" value="InterPro"/>
</dbReference>
<dbReference type="GO" id="GO:0000172">
    <property type="term" value="C:ribonuclease MRP complex"/>
    <property type="evidence" value="ECO:0007669"/>
    <property type="project" value="TreeGrafter"/>
</dbReference>
<feature type="compositionally biased region" description="Polar residues" evidence="1">
    <location>
        <begin position="149"/>
        <end position="158"/>
    </location>
</feature>
<feature type="region of interest" description="Disordered" evidence="1">
    <location>
        <begin position="51"/>
        <end position="103"/>
    </location>
</feature>
<dbReference type="InterPro" id="IPR013241">
    <property type="entry name" value="RNase_P_Pop3"/>
</dbReference>
<dbReference type="Proteomes" id="UP000799536">
    <property type="component" value="Unassembled WGS sequence"/>
</dbReference>
<dbReference type="GO" id="GO:0005829">
    <property type="term" value="C:cytosol"/>
    <property type="evidence" value="ECO:0007669"/>
    <property type="project" value="TreeGrafter"/>
</dbReference>